<name>A0ABQ9HLM6_9NEOP</name>
<reference evidence="1 2" key="1">
    <citation type="submission" date="2023-02" db="EMBL/GenBank/DDBJ databases">
        <title>LHISI_Scaffold_Assembly.</title>
        <authorList>
            <person name="Stuart O.P."/>
            <person name="Cleave R."/>
            <person name="Magrath M.J.L."/>
            <person name="Mikheyev A.S."/>
        </authorList>
    </citation>
    <scope>NUCLEOTIDE SEQUENCE [LARGE SCALE GENOMIC DNA]</scope>
    <source>
        <strain evidence="1">Daus_M_001</strain>
        <tissue evidence="1">Leg muscle</tissue>
    </source>
</reference>
<evidence type="ECO:0000313" key="2">
    <source>
        <dbReference type="Proteomes" id="UP001159363"/>
    </source>
</evidence>
<dbReference type="EMBL" id="JARBHB010000004">
    <property type="protein sequence ID" value="KAJ8885251.1"/>
    <property type="molecule type" value="Genomic_DNA"/>
</dbReference>
<gene>
    <name evidence="1" type="ORF">PR048_011448</name>
</gene>
<accession>A0ABQ9HLM6</accession>
<dbReference type="Proteomes" id="UP001159363">
    <property type="component" value="Chromosome X"/>
</dbReference>
<organism evidence="1 2">
    <name type="scientific">Dryococelus australis</name>
    <dbReference type="NCBI Taxonomy" id="614101"/>
    <lineage>
        <taxon>Eukaryota</taxon>
        <taxon>Metazoa</taxon>
        <taxon>Ecdysozoa</taxon>
        <taxon>Arthropoda</taxon>
        <taxon>Hexapoda</taxon>
        <taxon>Insecta</taxon>
        <taxon>Pterygota</taxon>
        <taxon>Neoptera</taxon>
        <taxon>Polyneoptera</taxon>
        <taxon>Phasmatodea</taxon>
        <taxon>Verophasmatodea</taxon>
        <taxon>Anareolatae</taxon>
        <taxon>Phasmatidae</taxon>
        <taxon>Eurycanthinae</taxon>
        <taxon>Dryococelus</taxon>
    </lineage>
</organism>
<comment type="caution">
    <text evidence="1">The sequence shown here is derived from an EMBL/GenBank/DDBJ whole genome shotgun (WGS) entry which is preliminary data.</text>
</comment>
<keyword evidence="2" id="KW-1185">Reference proteome</keyword>
<proteinExistence type="predicted"/>
<evidence type="ECO:0000313" key="1">
    <source>
        <dbReference type="EMBL" id="KAJ8885251.1"/>
    </source>
</evidence>
<evidence type="ECO:0008006" key="3">
    <source>
        <dbReference type="Google" id="ProtNLM"/>
    </source>
</evidence>
<sequence length="128" mass="14708">MSYKKKRHEKDGVEQIYAKQQMCVGKTYRKYSEYELKEAAKLVIQQNVTIYKAAKVMNTPWSSLKRFIANNDDISTSSLPKMWRGFFTITINGTEIVEFDYRHAGTWIQTSCVSGTGVGLQIRKNRGA</sequence>
<protein>
    <recommendedName>
        <fullName evidence="3">HTH psq-type domain-containing protein</fullName>
    </recommendedName>
</protein>